<dbReference type="InterPro" id="IPR048501">
    <property type="entry name" value="Legum_prodom"/>
</dbReference>
<feature type="domain" description="Legumain prodomain" evidence="7">
    <location>
        <begin position="366"/>
        <end position="458"/>
    </location>
</feature>
<evidence type="ECO:0000256" key="5">
    <source>
        <dbReference type="ARBA" id="ARBA00022807"/>
    </source>
</evidence>
<keyword evidence="3 6" id="KW-0732">Signal</keyword>
<evidence type="ECO:0000313" key="9">
    <source>
        <dbReference type="RefSeq" id="XP_015084033.1"/>
    </source>
</evidence>
<feature type="chain" id="PRO_5045076051" evidence="6">
    <location>
        <begin position="22"/>
        <end position="460"/>
    </location>
</feature>
<dbReference type="PRINTS" id="PR00776">
    <property type="entry name" value="HEMOGLOBNASE"/>
</dbReference>
<sequence>MFVKINVASFLIALFVVLTEGRNVIERFVEDYENSIGTKWAVLVAGSKEWYNYRHQANLCHAYQLLKKGGLKDEHIIVFMYDDIANNPENPRPGVIINNPHGHDVYKGVPKDYTGKDCNAQNFYNVILGNKSALTGGSGKVVNSGPNDYIFIYYTDHGAPGVVGMPEDPPVYAIDLNEVLKNKHASRTYKKMVFYLEACDSGSMFADLLGKGLNIYATTSSKPDEDGWATYCYFTGDTSCYGECPPEDFKDNCLGDLFSVSWLENSDLHDLQVETLEKQYLRIYQRVLNNGTHGSHMMQYGDLHINKDALSIYMGSNSPKHTSSANNNYASNSRHVNQRDVQLLYLKSKFQNAPEGSRRKSEAYRKLSEVISEREHVDKSVKHIGQILFGVENGQKVLNIVRQPLVDDWDCLKSFVKIFESHCGSLTSYGKKHLRGFANMCNAGIQRDQMDAAAKQTCSS</sequence>
<dbReference type="PANTHER" id="PTHR12000">
    <property type="entry name" value="HEMOGLOBINASE FAMILY MEMBER"/>
    <property type="match status" value="1"/>
</dbReference>
<comment type="similarity">
    <text evidence="1">Belongs to the peptidase C13 family.</text>
</comment>
<evidence type="ECO:0000259" key="7">
    <source>
        <dbReference type="Pfam" id="PF20985"/>
    </source>
</evidence>
<dbReference type="PANTHER" id="PTHR12000:SF34">
    <property type="entry name" value="PREPROLEGUMAIN-RELATED"/>
    <property type="match status" value="1"/>
</dbReference>
<organism evidence="8 9">
    <name type="scientific">Solanum pennellii</name>
    <name type="common">Tomato</name>
    <name type="synonym">Lycopersicon pennellii</name>
    <dbReference type="NCBI Taxonomy" id="28526"/>
    <lineage>
        <taxon>Eukaryota</taxon>
        <taxon>Viridiplantae</taxon>
        <taxon>Streptophyta</taxon>
        <taxon>Embryophyta</taxon>
        <taxon>Tracheophyta</taxon>
        <taxon>Spermatophyta</taxon>
        <taxon>Magnoliopsida</taxon>
        <taxon>eudicotyledons</taxon>
        <taxon>Gunneridae</taxon>
        <taxon>Pentapetalae</taxon>
        <taxon>asterids</taxon>
        <taxon>lamiids</taxon>
        <taxon>Solanales</taxon>
        <taxon>Solanaceae</taxon>
        <taxon>Solanoideae</taxon>
        <taxon>Solaneae</taxon>
        <taxon>Solanum</taxon>
        <taxon>Solanum subgen. Lycopersicon</taxon>
    </lineage>
</organism>
<dbReference type="PIRSF" id="PIRSF019663">
    <property type="entry name" value="Legumain"/>
    <property type="match status" value="1"/>
</dbReference>
<evidence type="ECO:0000256" key="2">
    <source>
        <dbReference type="ARBA" id="ARBA00022670"/>
    </source>
</evidence>
<dbReference type="InterPro" id="IPR046427">
    <property type="entry name" value="Legumain_prodom_sf"/>
</dbReference>
<keyword evidence="4" id="KW-0378">Hydrolase</keyword>
<proteinExistence type="inferred from homology"/>
<keyword evidence="2" id="KW-0645">Protease</keyword>
<dbReference type="Gene3D" id="3.40.50.1460">
    <property type="match status" value="1"/>
</dbReference>
<evidence type="ECO:0000313" key="8">
    <source>
        <dbReference type="Proteomes" id="UP000694930"/>
    </source>
</evidence>
<dbReference type="InterPro" id="IPR001096">
    <property type="entry name" value="Peptidase_C13"/>
</dbReference>
<dbReference type="PIRSF" id="PIRSF500139">
    <property type="entry name" value="AE"/>
    <property type="match status" value="1"/>
</dbReference>
<protein>
    <submittedName>
        <fullName evidence="9">Vacuolar-processing enzyme gamma-isozyme-like</fullName>
    </submittedName>
</protein>
<gene>
    <name evidence="9" type="primary">LOC107027371</name>
</gene>
<dbReference type="CDD" id="cd21115">
    <property type="entry name" value="legumain_C"/>
    <property type="match status" value="1"/>
</dbReference>
<dbReference type="Pfam" id="PF20985">
    <property type="entry name" value="Legum_prodom"/>
    <property type="match status" value="1"/>
</dbReference>
<accession>A0ABM1HDT7</accession>
<evidence type="ECO:0000256" key="4">
    <source>
        <dbReference type="ARBA" id="ARBA00022801"/>
    </source>
</evidence>
<keyword evidence="8" id="KW-1185">Reference proteome</keyword>
<evidence type="ECO:0000256" key="6">
    <source>
        <dbReference type="SAM" id="SignalP"/>
    </source>
</evidence>
<reference evidence="8" key="1">
    <citation type="journal article" date="2014" name="Nat. Genet.">
        <title>The genome of the stress-tolerant wild tomato species Solanum pennellii.</title>
        <authorList>
            <person name="Bolger A."/>
            <person name="Scossa F."/>
            <person name="Bolger M.E."/>
            <person name="Lanz C."/>
            <person name="Maumus F."/>
            <person name="Tohge T."/>
            <person name="Quesneville H."/>
            <person name="Alseekh S."/>
            <person name="Sorensen I."/>
            <person name="Lichtenstein G."/>
            <person name="Fich E.A."/>
            <person name="Conte M."/>
            <person name="Keller H."/>
            <person name="Schneeberger K."/>
            <person name="Schwacke R."/>
            <person name="Ofner I."/>
            <person name="Vrebalov J."/>
            <person name="Xu Y."/>
            <person name="Osorio S."/>
            <person name="Aflitos S.A."/>
            <person name="Schijlen E."/>
            <person name="Jimenez-Gomez J.M."/>
            <person name="Ryngajllo M."/>
            <person name="Kimura S."/>
            <person name="Kumar R."/>
            <person name="Koenig D."/>
            <person name="Headland L.R."/>
            <person name="Maloof J.N."/>
            <person name="Sinha N."/>
            <person name="van Ham R.C."/>
            <person name="Lankhorst R.K."/>
            <person name="Mao L."/>
            <person name="Vogel A."/>
            <person name="Arsova B."/>
            <person name="Panstruga R."/>
            <person name="Fei Z."/>
            <person name="Rose J.K."/>
            <person name="Zamir D."/>
            <person name="Carrari F."/>
            <person name="Giovannoni J.J."/>
            <person name="Weigel D."/>
            <person name="Usadel B."/>
            <person name="Fernie A.R."/>
        </authorList>
    </citation>
    <scope>NUCLEOTIDE SEQUENCE [LARGE SCALE GENOMIC DNA]</scope>
    <source>
        <strain evidence="8">cv. LA0716</strain>
    </source>
</reference>
<dbReference type="Proteomes" id="UP000694930">
    <property type="component" value="Chromosome 8"/>
</dbReference>
<dbReference type="GeneID" id="107027371"/>
<evidence type="ECO:0000256" key="3">
    <source>
        <dbReference type="ARBA" id="ARBA00022729"/>
    </source>
</evidence>
<name>A0ABM1HDT7_SOLPN</name>
<keyword evidence="5" id="KW-0788">Thiol protease</keyword>
<dbReference type="Gene3D" id="1.10.132.130">
    <property type="match status" value="1"/>
</dbReference>
<dbReference type="Pfam" id="PF01650">
    <property type="entry name" value="Peptidase_C13"/>
    <property type="match status" value="1"/>
</dbReference>
<evidence type="ECO:0000256" key="1">
    <source>
        <dbReference type="ARBA" id="ARBA00009941"/>
    </source>
</evidence>
<reference evidence="9" key="2">
    <citation type="submission" date="2025-08" db="UniProtKB">
        <authorList>
            <consortium name="RefSeq"/>
        </authorList>
    </citation>
    <scope>IDENTIFICATION</scope>
</reference>
<dbReference type="RefSeq" id="XP_015084033.1">
    <property type="nucleotide sequence ID" value="XM_015228547.2"/>
</dbReference>
<feature type="signal peptide" evidence="6">
    <location>
        <begin position="1"/>
        <end position="21"/>
    </location>
</feature>
<dbReference type="InterPro" id="IPR043577">
    <property type="entry name" value="AE"/>
</dbReference>